<dbReference type="PANTHER" id="PTHR30576:SF0">
    <property type="entry name" value="UNDECAPRENYL-PHOSPHATE N-ACETYLGALACTOSAMINYL 1-PHOSPHATE TRANSFERASE-RELATED"/>
    <property type="match status" value="1"/>
</dbReference>
<feature type="transmembrane region" description="Helical" evidence="7">
    <location>
        <begin position="115"/>
        <end position="138"/>
    </location>
</feature>
<dbReference type="EMBL" id="APND01000005">
    <property type="protein sequence ID" value="MES1930706.1"/>
    <property type="molecule type" value="Genomic_DNA"/>
</dbReference>
<dbReference type="GO" id="GO:0016740">
    <property type="term" value="F:transferase activity"/>
    <property type="evidence" value="ECO:0007669"/>
    <property type="project" value="UniProtKB-KW"/>
</dbReference>
<dbReference type="InterPro" id="IPR017475">
    <property type="entry name" value="EPS_sugar_tfrase"/>
</dbReference>
<evidence type="ECO:0000259" key="8">
    <source>
        <dbReference type="Pfam" id="PF02397"/>
    </source>
</evidence>
<keyword evidence="3 9" id="KW-0808">Transferase</keyword>
<protein>
    <submittedName>
        <fullName evidence="9">Sugar transferase</fullName>
    </submittedName>
</protein>
<keyword evidence="4 7" id="KW-0812">Transmembrane</keyword>
<evidence type="ECO:0000256" key="2">
    <source>
        <dbReference type="ARBA" id="ARBA00006464"/>
    </source>
</evidence>
<dbReference type="Pfam" id="PF02397">
    <property type="entry name" value="Bac_transf"/>
    <property type="match status" value="1"/>
</dbReference>
<evidence type="ECO:0000256" key="3">
    <source>
        <dbReference type="ARBA" id="ARBA00022679"/>
    </source>
</evidence>
<dbReference type="NCBIfam" id="TIGR03025">
    <property type="entry name" value="EPS_sugtrans"/>
    <property type="match status" value="1"/>
</dbReference>
<feature type="transmembrane region" description="Helical" evidence="7">
    <location>
        <begin position="286"/>
        <end position="305"/>
    </location>
</feature>
<dbReference type="InterPro" id="IPR017464">
    <property type="entry name" value="Sugar_tfrase_EpsB_2"/>
</dbReference>
<comment type="subcellular location">
    <subcellularLocation>
        <location evidence="1">Membrane</location>
        <topology evidence="1">Multi-pass membrane protein</topology>
    </subcellularLocation>
</comment>
<dbReference type="RefSeq" id="WP_353113160.1">
    <property type="nucleotide sequence ID" value="NZ_APND01000005.1"/>
</dbReference>
<feature type="domain" description="Bacterial sugar transferase" evidence="8">
    <location>
        <begin position="277"/>
        <end position="462"/>
    </location>
</feature>
<evidence type="ECO:0000313" key="9">
    <source>
        <dbReference type="EMBL" id="MES1930706.1"/>
    </source>
</evidence>
<dbReference type="NCBIfam" id="TIGR03013">
    <property type="entry name" value="EpsB_2"/>
    <property type="match status" value="1"/>
</dbReference>
<feature type="transmembrane region" description="Helical" evidence="7">
    <location>
        <begin position="84"/>
        <end position="106"/>
    </location>
</feature>
<evidence type="ECO:0000256" key="4">
    <source>
        <dbReference type="ARBA" id="ARBA00022692"/>
    </source>
</evidence>
<evidence type="ECO:0000313" key="10">
    <source>
        <dbReference type="Proteomes" id="UP001460888"/>
    </source>
</evidence>
<reference evidence="9 10" key="1">
    <citation type="submission" date="2013-03" db="EMBL/GenBank/DDBJ databases">
        <title>Salinisphaera dokdonensis CL-ES53 Genome Sequencing.</title>
        <authorList>
            <person name="Li C."/>
            <person name="Lai Q."/>
            <person name="Shao Z."/>
        </authorList>
    </citation>
    <scope>NUCLEOTIDE SEQUENCE [LARGE SCALE GENOMIC DNA]</scope>
    <source>
        <strain evidence="9 10">CL-ES53</strain>
    </source>
</reference>
<accession>A0ABV2B498</accession>
<dbReference type="Proteomes" id="UP001460888">
    <property type="component" value="Unassembled WGS sequence"/>
</dbReference>
<keyword evidence="5 7" id="KW-1133">Transmembrane helix</keyword>
<evidence type="ECO:0000256" key="7">
    <source>
        <dbReference type="SAM" id="Phobius"/>
    </source>
</evidence>
<evidence type="ECO:0000256" key="5">
    <source>
        <dbReference type="ARBA" id="ARBA00022989"/>
    </source>
</evidence>
<dbReference type="InterPro" id="IPR003362">
    <property type="entry name" value="Bact_transf"/>
</dbReference>
<feature type="transmembrane region" description="Helical" evidence="7">
    <location>
        <begin position="15"/>
        <end position="38"/>
    </location>
</feature>
<evidence type="ECO:0000256" key="6">
    <source>
        <dbReference type="ARBA" id="ARBA00023136"/>
    </source>
</evidence>
<keyword evidence="10" id="KW-1185">Reference proteome</keyword>
<comment type="similarity">
    <text evidence="2">Belongs to the bacterial sugar transferase family.</text>
</comment>
<keyword evidence="6 7" id="KW-0472">Membrane</keyword>
<sequence>MNTLRVFNHYMHVRYLLLGVFQALMLIVLVYVAARIRFLGYAVPMTEEPVLLLPQAFVFSAALMFGMCAVGVLNPRLRDGHLQVTLRVLTGCGLGALLLMLLFYVLPSLYLGRGVFALALALGLVLSLTIQIAFYLAVDRSASPWRVLFLGAGENAGALLAFLRRRSDQRLFHTVGCVPVEGEERKVSPSLLLDSDASLLSHVRALRVDEIVVAMDDNRRGFPTDELLACRMAGVNIIDTVTFYERQTGKVKTELLKPSWFIFSYGFRVTPVQDFVKRVVDITASLLLMPIALPVMAGVALAIMIEEGTSAPLLFRQRRVGHRGRVFEIWKFRSMIVDAERAGVAQWATRNDPRVTRVGGVIRKYRLDELPQLFNVLRGEMSLVGPRPERPEFVSELAVRLPYYRIREHVRPGITGWAQVGYPYGASEDDANSKLQLDLYYIKNRSVFLDLLILLGTVEVVLLRKGGR</sequence>
<dbReference type="PANTHER" id="PTHR30576">
    <property type="entry name" value="COLANIC BIOSYNTHESIS UDP-GLUCOSE LIPID CARRIER TRANSFERASE"/>
    <property type="match status" value="1"/>
</dbReference>
<evidence type="ECO:0000256" key="1">
    <source>
        <dbReference type="ARBA" id="ARBA00004141"/>
    </source>
</evidence>
<proteinExistence type="inferred from homology"/>
<feature type="transmembrane region" description="Helical" evidence="7">
    <location>
        <begin position="50"/>
        <end position="72"/>
    </location>
</feature>
<comment type="caution">
    <text evidence="9">The sequence shown here is derived from an EMBL/GenBank/DDBJ whole genome shotgun (WGS) entry which is preliminary data.</text>
</comment>
<gene>
    <name evidence="9" type="ORF">SADO_15699</name>
</gene>
<name>A0ABV2B498_9GAMM</name>
<organism evidence="9 10">
    <name type="scientific">Salinisphaera dokdonensis CL-ES53</name>
    <dbReference type="NCBI Taxonomy" id="1304272"/>
    <lineage>
        <taxon>Bacteria</taxon>
        <taxon>Pseudomonadati</taxon>
        <taxon>Pseudomonadota</taxon>
        <taxon>Gammaproteobacteria</taxon>
        <taxon>Salinisphaerales</taxon>
        <taxon>Salinisphaeraceae</taxon>
        <taxon>Salinisphaera</taxon>
    </lineage>
</organism>